<keyword evidence="8 9" id="KW-0472">Membrane</keyword>
<dbReference type="PANTHER" id="PTHR34820:SF4">
    <property type="entry name" value="INNER MEMBRANE PROTEIN YEBZ"/>
    <property type="match status" value="1"/>
</dbReference>
<evidence type="ECO:0000259" key="11">
    <source>
        <dbReference type="Pfam" id="PF05425"/>
    </source>
</evidence>
<evidence type="ECO:0000256" key="9">
    <source>
        <dbReference type="SAM" id="Phobius"/>
    </source>
</evidence>
<dbReference type="PANTHER" id="PTHR34820">
    <property type="entry name" value="INNER MEMBRANE PROTEIN YEBZ"/>
    <property type="match status" value="1"/>
</dbReference>
<evidence type="ECO:0000256" key="2">
    <source>
        <dbReference type="ARBA" id="ARBA00022475"/>
    </source>
</evidence>
<evidence type="ECO:0000256" key="7">
    <source>
        <dbReference type="ARBA" id="ARBA00023008"/>
    </source>
</evidence>
<evidence type="ECO:0000256" key="8">
    <source>
        <dbReference type="ARBA" id="ARBA00023136"/>
    </source>
</evidence>
<sequence length="557" mass="55782">MLPRGGARALGLLVLLLLGAVLGAPAASAHTRVVVAVPVEGSVLSTAPGTVELRFSEPVAPVAEGFALYDSTGRHTVDGEPSTVDVTSRDRVVTAALPTGLARGSYLLGWRVVSADGHPVGGTLAFAVGAPSATPPSAPAVDDGGAVGTLLTTLQVLGWVGLLGGVGLWSFRHLVLGPDGRRGPGGRVVAAALGLAVAASALQAGTAAVLRAGGRLVDLADGWAWRQGLAEAPGTALLLVTAGTLLLLVAGRLPTRAARVLGGLGSLLALASVLVTGHSRTVGPTGLMAVLDLVHVSAAAVWSGGLLGLGLHLVAARRRPEEAVRTAAVVVRFSVLAGVLVGLLGASGAAMATLVLERPADLTGTGWGRALLAKLALVAVVGVLAAWNRYALVAAVRRRGAAAAQWRRLRSAVVDEALVVVVALALTGVLVGQSPTAPAGDGSRTALAGATTQRAELGDGSVQLTVTPGGVGRRTAELTLRRGDGSPLVTDQPPQVTLSLPEQGLGPVPAAVQALDEPGHHSLEAALPVAGPWQLVVTVRTSRFDEPSAVLVLPVTG</sequence>
<dbReference type="EMBL" id="JAGIOB010000001">
    <property type="protein sequence ID" value="MBP2417341.1"/>
    <property type="molecule type" value="Genomic_DNA"/>
</dbReference>
<feature type="domain" description="Copper resistance protein D" evidence="11">
    <location>
        <begin position="328"/>
        <end position="430"/>
    </location>
</feature>
<dbReference type="RefSeq" id="WP_210055750.1">
    <property type="nucleotide sequence ID" value="NZ_BAAAMH010000005.1"/>
</dbReference>
<feature type="transmembrane region" description="Helical" evidence="9">
    <location>
        <begin position="257"/>
        <end position="276"/>
    </location>
</feature>
<dbReference type="InterPro" id="IPR007348">
    <property type="entry name" value="CopC_dom"/>
</dbReference>
<dbReference type="Gene3D" id="2.60.40.1220">
    <property type="match status" value="1"/>
</dbReference>
<accession>A0ABS4Z8G6</accession>
<feature type="transmembrane region" description="Helical" evidence="9">
    <location>
        <begin position="156"/>
        <end position="176"/>
    </location>
</feature>
<feature type="transmembrane region" description="Helical" evidence="9">
    <location>
        <begin position="232"/>
        <end position="250"/>
    </location>
</feature>
<dbReference type="Proteomes" id="UP000758168">
    <property type="component" value="Unassembled WGS sequence"/>
</dbReference>
<proteinExistence type="predicted"/>
<reference evidence="12 13" key="1">
    <citation type="submission" date="2021-03" db="EMBL/GenBank/DDBJ databases">
        <title>Sequencing the genomes of 1000 actinobacteria strains.</title>
        <authorList>
            <person name="Klenk H.-P."/>
        </authorList>
    </citation>
    <scope>NUCLEOTIDE SEQUENCE [LARGE SCALE GENOMIC DNA]</scope>
    <source>
        <strain evidence="12 13">DSM 12936</strain>
    </source>
</reference>
<dbReference type="InterPro" id="IPR014756">
    <property type="entry name" value="Ig_E-set"/>
</dbReference>
<keyword evidence="7" id="KW-0186">Copper</keyword>
<evidence type="ECO:0000256" key="3">
    <source>
        <dbReference type="ARBA" id="ARBA00022692"/>
    </source>
</evidence>
<feature type="domain" description="CopC" evidence="10">
    <location>
        <begin position="30"/>
        <end position="128"/>
    </location>
</feature>
<dbReference type="Pfam" id="PF04234">
    <property type="entry name" value="CopC"/>
    <property type="match status" value="1"/>
</dbReference>
<evidence type="ECO:0000256" key="5">
    <source>
        <dbReference type="ARBA" id="ARBA00022729"/>
    </source>
</evidence>
<keyword evidence="2" id="KW-1003">Cell membrane</keyword>
<dbReference type="Pfam" id="PF05425">
    <property type="entry name" value="CopD"/>
    <property type="match status" value="1"/>
</dbReference>
<feature type="transmembrane region" description="Helical" evidence="9">
    <location>
        <begin position="296"/>
        <end position="315"/>
    </location>
</feature>
<feature type="transmembrane region" description="Helical" evidence="9">
    <location>
        <begin position="371"/>
        <end position="392"/>
    </location>
</feature>
<dbReference type="InterPro" id="IPR014755">
    <property type="entry name" value="Cu-Rt/internalin_Ig-like"/>
</dbReference>
<dbReference type="SUPFAM" id="SSF81296">
    <property type="entry name" value="E set domains"/>
    <property type="match status" value="1"/>
</dbReference>
<evidence type="ECO:0000259" key="10">
    <source>
        <dbReference type="Pfam" id="PF04234"/>
    </source>
</evidence>
<feature type="transmembrane region" description="Helical" evidence="9">
    <location>
        <begin position="327"/>
        <end position="351"/>
    </location>
</feature>
<dbReference type="InterPro" id="IPR008457">
    <property type="entry name" value="Cu-R_CopD_dom"/>
</dbReference>
<keyword evidence="6 9" id="KW-1133">Transmembrane helix</keyword>
<evidence type="ECO:0000256" key="1">
    <source>
        <dbReference type="ARBA" id="ARBA00004651"/>
    </source>
</evidence>
<comment type="subcellular location">
    <subcellularLocation>
        <location evidence="1">Cell membrane</location>
        <topology evidence="1">Multi-pass membrane protein</topology>
    </subcellularLocation>
</comment>
<protein>
    <submittedName>
        <fullName evidence="12">Copper transport protein</fullName>
    </submittedName>
</protein>
<gene>
    <name evidence="12" type="ORF">JOF54_002263</name>
</gene>
<name>A0ABS4Z8G6_9ACTN</name>
<evidence type="ECO:0000313" key="13">
    <source>
        <dbReference type="Proteomes" id="UP000758168"/>
    </source>
</evidence>
<keyword evidence="4" id="KW-0479">Metal-binding</keyword>
<feature type="transmembrane region" description="Helical" evidence="9">
    <location>
        <begin position="413"/>
        <end position="431"/>
    </location>
</feature>
<evidence type="ECO:0000313" key="12">
    <source>
        <dbReference type="EMBL" id="MBP2417341.1"/>
    </source>
</evidence>
<keyword evidence="3 9" id="KW-0812">Transmembrane</keyword>
<feature type="transmembrane region" description="Helical" evidence="9">
    <location>
        <begin position="188"/>
        <end position="212"/>
    </location>
</feature>
<comment type="caution">
    <text evidence="12">The sequence shown here is derived from an EMBL/GenBank/DDBJ whole genome shotgun (WGS) entry which is preliminary data.</text>
</comment>
<dbReference type="InterPro" id="IPR032694">
    <property type="entry name" value="CopC/D"/>
</dbReference>
<keyword evidence="5" id="KW-0732">Signal</keyword>
<evidence type="ECO:0000256" key="6">
    <source>
        <dbReference type="ARBA" id="ARBA00022989"/>
    </source>
</evidence>
<organism evidence="12 13">
    <name type="scientific">Microlunatus capsulatus</name>
    <dbReference type="NCBI Taxonomy" id="99117"/>
    <lineage>
        <taxon>Bacteria</taxon>
        <taxon>Bacillati</taxon>
        <taxon>Actinomycetota</taxon>
        <taxon>Actinomycetes</taxon>
        <taxon>Propionibacteriales</taxon>
        <taxon>Propionibacteriaceae</taxon>
        <taxon>Microlunatus</taxon>
    </lineage>
</organism>
<evidence type="ECO:0000256" key="4">
    <source>
        <dbReference type="ARBA" id="ARBA00022723"/>
    </source>
</evidence>
<keyword evidence="13" id="KW-1185">Reference proteome</keyword>